<dbReference type="AlphaFoldDB" id="A0A177MQ79"/>
<comment type="caution">
    <text evidence="3">The sequence shown here is derived from an EMBL/GenBank/DDBJ whole genome shotgun (WGS) entry which is preliminary data.</text>
</comment>
<dbReference type="OrthoDB" id="9794601at2"/>
<dbReference type="PANTHER" id="PTHR11927">
    <property type="entry name" value="GALACTOSIDE 2-L-FUCOSYLTRANSFERASE"/>
    <property type="match status" value="1"/>
</dbReference>
<evidence type="ECO:0000313" key="3">
    <source>
        <dbReference type="EMBL" id="OAI07544.1"/>
    </source>
</evidence>
<evidence type="ECO:0008006" key="5">
    <source>
        <dbReference type="Google" id="ProtNLM"/>
    </source>
</evidence>
<dbReference type="GO" id="GO:0016020">
    <property type="term" value="C:membrane"/>
    <property type="evidence" value="ECO:0007669"/>
    <property type="project" value="InterPro"/>
</dbReference>
<proteinExistence type="predicted"/>
<evidence type="ECO:0000256" key="2">
    <source>
        <dbReference type="ARBA" id="ARBA00022679"/>
    </source>
</evidence>
<dbReference type="Proteomes" id="UP000078090">
    <property type="component" value="Unassembled WGS sequence"/>
</dbReference>
<dbReference type="CDD" id="cd11301">
    <property type="entry name" value="Fut1_Fut2_like"/>
    <property type="match status" value="1"/>
</dbReference>
<reference evidence="3 4" key="1">
    <citation type="submission" date="2016-03" db="EMBL/GenBank/DDBJ databases">
        <authorList>
            <person name="Ploux O."/>
        </authorList>
    </citation>
    <scope>NUCLEOTIDE SEQUENCE [LARGE SCALE GENOMIC DNA]</scope>
    <source>
        <strain evidence="3 4">R-45363</strain>
    </source>
</reference>
<protein>
    <recommendedName>
        <fullName evidence="5">Glycosyl transferase family 11</fullName>
    </recommendedName>
</protein>
<keyword evidence="1" id="KW-0328">Glycosyltransferase</keyword>
<dbReference type="InterPro" id="IPR002516">
    <property type="entry name" value="Glyco_trans_11"/>
</dbReference>
<dbReference type="PANTHER" id="PTHR11927:SF9">
    <property type="entry name" value="L-FUCOSYLTRANSFERASE"/>
    <property type="match status" value="1"/>
</dbReference>
<name>A0A177MQ79_METMH</name>
<dbReference type="Gene3D" id="3.40.50.11350">
    <property type="match status" value="1"/>
</dbReference>
<organism evidence="3 4">
    <name type="scientific">Methylomonas methanica</name>
    <dbReference type="NCBI Taxonomy" id="421"/>
    <lineage>
        <taxon>Bacteria</taxon>
        <taxon>Pseudomonadati</taxon>
        <taxon>Pseudomonadota</taxon>
        <taxon>Gammaproteobacteria</taxon>
        <taxon>Methylococcales</taxon>
        <taxon>Methylococcaceae</taxon>
        <taxon>Methylomonas</taxon>
    </lineage>
</organism>
<dbReference type="GO" id="GO:0008107">
    <property type="term" value="F:galactoside 2-alpha-L-fucosyltransferase activity"/>
    <property type="evidence" value="ECO:0007669"/>
    <property type="project" value="InterPro"/>
</dbReference>
<dbReference type="Pfam" id="PF01531">
    <property type="entry name" value="Glyco_transf_11"/>
    <property type="match status" value="1"/>
</dbReference>
<keyword evidence="2" id="KW-0808">Transferase</keyword>
<dbReference type="EMBL" id="LUUG01000050">
    <property type="protein sequence ID" value="OAI07544.1"/>
    <property type="molecule type" value="Genomic_DNA"/>
</dbReference>
<dbReference type="RefSeq" id="WP_082879543.1">
    <property type="nucleotide sequence ID" value="NZ_LUUG01000050.1"/>
</dbReference>
<sequence length="308" mass="36091">MKKQKENDFHIIIECGQTKIMIVVRLTGGLGNQMFQYAAGKSLSYLHNTILSFDTSYFNNQKLRQYSLSTFNIQQHFIAPTRIKVIRPPFFEVKKFFHDQSSHKKTSIFLLYKENSFTYDTNFNKQPSNTYLDGYWQSEKYFTNIEHIIRQDLTFNNIPDSKNLQLINKIESSNSISIHIRRGDYVSSKQANEYHGTCGISYYNEAIKKMSTTIIEPHFFAFSDEPAWAHENIKTDYPLTIIDHNESEHEDLRLMSLCKHNIIANSTFSWWAAWLNNNKSKIVIAPAKWFRATELSTQDLIPNSWIQL</sequence>
<evidence type="ECO:0000256" key="1">
    <source>
        <dbReference type="ARBA" id="ARBA00022676"/>
    </source>
</evidence>
<evidence type="ECO:0000313" key="4">
    <source>
        <dbReference type="Proteomes" id="UP000078090"/>
    </source>
</evidence>
<dbReference type="GO" id="GO:0005975">
    <property type="term" value="P:carbohydrate metabolic process"/>
    <property type="evidence" value="ECO:0007669"/>
    <property type="project" value="InterPro"/>
</dbReference>
<accession>A0A177MQ79</accession>
<gene>
    <name evidence="3" type="ORF">A1332_08655</name>
</gene>